<name>A0ABN4M589_9BURK</name>
<dbReference type="InterPro" id="IPR018894">
    <property type="entry name" value="DUF2471"/>
</dbReference>
<dbReference type="EMBL" id="CP013236">
    <property type="protein sequence ID" value="AMP13413.1"/>
    <property type="molecule type" value="Genomic_DNA"/>
</dbReference>
<dbReference type="Pfam" id="PF10616">
    <property type="entry name" value="DUF2471"/>
    <property type="match status" value="1"/>
</dbReference>
<sequence length="102" mass="11608">MRLTNMNEFDAVIARAEPIIAIIVTRHRTEGQPLTWRLIHSIEGEVLAELNRADDLQPAYINLIRHSGVFNYPLNDDLVDFGESSAIACAFSMIYDAFHRVH</sequence>
<keyword evidence="2" id="KW-1185">Reference proteome</keyword>
<gene>
    <name evidence="1" type="ORF">CPter291_1137</name>
</gene>
<reference evidence="1 2" key="1">
    <citation type="submission" date="2015-11" db="EMBL/GenBank/DDBJ databases">
        <title>Exploring the genomic traits of fungus-feeding bacterial genus Collimonas.</title>
        <authorList>
            <person name="Song C."/>
            <person name="Schmidt R."/>
            <person name="de Jager V."/>
            <person name="Krzyzanowska D."/>
            <person name="Jongedijk E."/>
            <person name="Cankar K."/>
            <person name="Beekwilder J."/>
            <person name="van Veen A."/>
            <person name="de Boer W."/>
            <person name="van Veen J.A."/>
            <person name="Garbeva P."/>
        </authorList>
    </citation>
    <scope>NUCLEOTIDE SEQUENCE [LARGE SCALE GENOMIC DNA]</scope>
    <source>
        <strain evidence="1 2">Ter291</strain>
    </source>
</reference>
<accession>A0ABN4M589</accession>
<evidence type="ECO:0000313" key="2">
    <source>
        <dbReference type="Proteomes" id="UP000074914"/>
    </source>
</evidence>
<evidence type="ECO:0000313" key="1">
    <source>
        <dbReference type="EMBL" id="AMP13413.1"/>
    </source>
</evidence>
<proteinExistence type="predicted"/>
<organism evidence="1 2">
    <name type="scientific">Collimonas pratensis</name>
    <dbReference type="NCBI Taxonomy" id="279113"/>
    <lineage>
        <taxon>Bacteria</taxon>
        <taxon>Pseudomonadati</taxon>
        <taxon>Pseudomonadota</taxon>
        <taxon>Betaproteobacteria</taxon>
        <taxon>Burkholderiales</taxon>
        <taxon>Oxalobacteraceae</taxon>
        <taxon>Collimonas</taxon>
    </lineage>
</organism>
<dbReference type="Proteomes" id="UP000074914">
    <property type="component" value="Chromosome"/>
</dbReference>
<protein>
    <submittedName>
        <fullName evidence="1">Uncharacterized protein</fullName>
    </submittedName>
</protein>